<accession>A0A9P6B4F7</accession>
<evidence type="ECO:0000313" key="3">
    <source>
        <dbReference type="EMBL" id="KAF9517533.1"/>
    </source>
</evidence>
<keyword evidence="2" id="KW-0472">Membrane</keyword>
<feature type="region of interest" description="Disordered" evidence="1">
    <location>
        <begin position="270"/>
        <end position="292"/>
    </location>
</feature>
<dbReference type="OrthoDB" id="3364069at2759"/>
<gene>
    <name evidence="3" type="ORF">BS47DRAFT_1339392</name>
</gene>
<dbReference type="AlphaFoldDB" id="A0A9P6B4F7"/>
<proteinExistence type="predicted"/>
<feature type="compositionally biased region" description="Acidic residues" evidence="1">
    <location>
        <begin position="230"/>
        <end position="240"/>
    </location>
</feature>
<organism evidence="3 4">
    <name type="scientific">Hydnum rufescens UP504</name>
    <dbReference type="NCBI Taxonomy" id="1448309"/>
    <lineage>
        <taxon>Eukaryota</taxon>
        <taxon>Fungi</taxon>
        <taxon>Dikarya</taxon>
        <taxon>Basidiomycota</taxon>
        <taxon>Agaricomycotina</taxon>
        <taxon>Agaricomycetes</taxon>
        <taxon>Cantharellales</taxon>
        <taxon>Hydnaceae</taxon>
        <taxon>Hydnum</taxon>
    </lineage>
</organism>
<name>A0A9P6B4F7_9AGAM</name>
<evidence type="ECO:0000256" key="1">
    <source>
        <dbReference type="SAM" id="MobiDB-lite"/>
    </source>
</evidence>
<dbReference type="EMBL" id="MU128931">
    <property type="protein sequence ID" value="KAF9517533.1"/>
    <property type="molecule type" value="Genomic_DNA"/>
</dbReference>
<comment type="caution">
    <text evidence="3">The sequence shown here is derived from an EMBL/GenBank/DDBJ whole genome shotgun (WGS) entry which is preliminary data.</text>
</comment>
<keyword evidence="2" id="KW-1133">Transmembrane helix</keyword>
<feature type="region of interest" description="Disordered" evidence="1">
    <location>
        <begin position="230"/>
        <end position="256"/>
    </location>
</feature>
<evidence type="ECO:0000256" key="2">
    <source>
        <dbReference type="SAM" id="Phobius"/>
    </source>
</evidence>
<reference evidence="3" key="1">
    <citation type="journal article" date="2020" name="Nat. Commun.">
        <title>Large-scale genome sequencing of mycorrhizal fungi provides insights into the early evolution of symbiotic traits.</title>
        <authorList>
            <person name="Miyauchi S."/>
            <person name="Kiss E."/>
            <person name="Kuo A."/>
            <person name="Drula E."/>
            <person name="Kohler A."/>
            <person name="Sanchez-Garcia M."/>
            <person name="Morin E."/>
            <person name="Andreopoulos B."/>
            <person name="Barry K.W."/>
            <person name="Bonito G."/>
            <person name="Buee M."/>
            <person name="Carver A."/>
            <person name="Chen C."/>
            <person name="Cichocki N."/>
            <person name="Clum A."/>
            <person name="Culley D."/>
            <person name="Crous P.W."/>
            <person name="Fauchery L."/>
            <person name="Girlanda M."/>
            <person name="Hayes R.D."/>
            <person name="Keri Z."/>
            <person name="LaButti K."/>
            <person name="Lipzen A."/>
            <person name="Lombard V."/>
            <person name="Magnuson J."/>
            <person name="Maillard F."/>
            <person name="Murat C."/>
            <person name="Nolan M."/>
            <person name="Ohm R.A."/>
            <person name="Pangilinan J."/>
            <person name="Pereira M.F."/>
            <person name="Perotto S."/>
            <person name="Peter M."/>
            <person name="Pfister S."/>
            <person name="Riley R."/>
            <person name="Sitrit Y."/>
            <person name="Stielow J.B."/>
            <person name="Szollosi G."/>
            <person name="Zifcakova L."/>
            <person name="Stursova M."/>
            <person name="Spatafora J.W."/>
            <person name="Tedersoo L."/>
            <person name="Vaario L.M."/>
            <person name="Yamada A."/>
            <person name="Yan M."/>
            <person name="Wang P."/>
            <person name="Xu J."/>
            <person name="Bruns T."/>
            <person name="Baldrian P."/>
            <person name="Vilgalys R."/>
            <person name="Dunand C."/>
            <person name="Henrissat B."/>
            <person name="Grigoriev I.V."/>
            <person name="Hibbett D."/>
            <person name="Nagy L.G."/>
            <person name="Martin F.M."/>
        </authorList>
    </citation>
    <scope>NUCLEOTIDE SEQUENCE</scope>
    <source>
        <strain evidence="3">UP504</strain>
    </source>
</reference>
<evidence type="ECO:0000313" key="4">
    <source>
        <dbReference type="Proteomes" id="UP000886523"/>
    </source>
</evidence>
<dbReference type="Proteomes" id="UP000886523">
    <property type="component" value="Unassembled WGS sequence"/>
</dbReference>
<keyword evidence="4" id="KW-1185">Reference proteome</keyword>
<feature type="non-terminal residue" evidence="3">
    <location>
        <position position="440"/>
    </location>
</feature>
<sequence>MPPWPPRIMIPQLSPSQTQNYGAINEGQSMSFPVRRTSLSERSEDEDLDLEDYDSSLGVSHDLIAISYPRLLFNYAILPIFSIFILALFAAIPYIWAEPSSETPITSILRDVALGLVTWIASYTLRQPSFVLATCFGKYVTSYTTSLSTLLSVLVQESLRWFSIALLGVSLQAAPDASAPDWVPIQSPRDPAFQRIWWFAMGWACVGEIYGITQTYLQLALYKDLLNDNGDPDEEEEGIGSDERGSPSSNNEHRTVQSDGLRFVSSALKAASPPDRPHDPASSRGAVAPSSFGTLSRVDSPMSSYVDQEIAHLLLERTRSDLEEVWGAPPPNIPVFIAGLQRLDSLLLTFGLTLILSSRYLVALARNSKPSFPDASPGHCSCHFRNNAHILHARRSLHRVEFDVDGGTSDDGCAYRFVRGAARRSWTVLWWVGKLGCPNV</sequence>
<protein>
    <submittedName>
        <fullName evidence="3">Uncharacterized protein</fullName>
    </submittedName>
</protein>
<feature type="compositionally biased region" description="Basic and acidic residues" evidence="1">
    <location>
        <begin position="241"/>
        <end position="256"/>
    </location>
</feature>
<feature type="transmembrane region" description="Helical" evidence="2">
    <location>
        <begin position="72"/>
        <end position="96"/>
    </location>
</feature>
<keyword evidence="2" id="KW-0812">Transmembrane</keyword>